<protein>
    <recommendedName>
        <fullName evidence="1">Zinc knuckle CX2CX4HX4C domain-containing protein</fullName>
    </recommendedName>
</protein>
<proteinExistence type="predicted"/>
<dbReference type="InterPro" id="IPR025836">
    <property type="entry name" value="Zn_knuckle_CX2CX4HX4C"/>
</dbReference>
<dbReference type="InterPro" id="IPR040256">
    <property type="entry name" value="At4g02000-like"/>
</dbReference>
<dbReference type="Pfam" id="PF14392">
    <property type="entry name" value="zf-CCHC_4"/>
    <property type="match status" value="1"/>
</dbReference>
<name>A0A7J6FQ16_CANSA</name>
<evidence type="ECO:0000313" key="2">
    <source>
        <dbReference type="EMBL" id="KAF4372745.1"/>
    </source>
</evidence>
<accession>A0A7J6FQ16</accession>
<feature type="domain" description="Zinc knuckle CX2CX4HX4C" evidence="1">
    <location>
        <begin position="34"/>
        <end position="81"/>
    </location>
</feature>
<dbReference type="EMBL" id="JAATIP010000104">
    <property type="protein sequence ID" value="KAF4372745.1"/>
    <property type="molecule type" value="Genomic_DNA"/>
</dbReference>
<gene>
    <name evidence="2" type="ORF">F8388_000912</name>
</gene>
<reference evidence="2 3" key="1">
    <citation type="journal article" date="2020" name="bioRxiv">
        <title>Sequence and annotation of 42 cannabis genomes reveals extensive copy number variation in cannabinoid synthesis and pathogen resistance genes.</title>
        <authorList>
            <person name="Mckernan K.J."/>
            <person name="Helbert Y."/>
            <person name="Kane L.T."/>
            <person name="Ebling H."/>
            <person name="Zhang L."/>
            <person name="Liu B."/>
            <person name="Eaton Z."/>
            <person name="Mclaughlin S."/>
            <person name="Kingan S."/>
            <person name="Baybayan P."/>
            <person name="Concepcion G."/>
            <person name="Jordan M."/>
            <person name="Riva A."/>
            <person name="Barbazuk W."/>
            <person name="Harkins T."/>
        </authorList>
    </citation>
    <scope>NUCLEOTIDE SEQUENCE [LARGE SCALE GENOMIC DNA]</scope>
    <source>
        <strain evidence="3">cv. Jamaican Lion 4</strain>
        <tissue evidence="2">Leaf</tissue>
    </source>
</reference>
<comment type="caution">
    <text evidence="2">The sequence shown here is derived from an EMBL/GenBank/DDBJ whole genome shotgun (WGS) entry which is preliminary data.</text>
</comment>
<organism evidence="2 3">
    <name type="scientific">Cannabis sativa</name>
    <name type="common">Hemp</name>
    <name type="synonym">Marijuana</name>
    <dbReference type="NCBI Taxonomy" id="3483"/>
    <lineage>
        <taxon>Eukaryota</taxon>
        <taxon>Viridiplantae</taxon>
        <taxon>Streptophyta</taxon>
        <taxon>Embryophyta</taxon>
        <taxon>Tracheophyta</taxon>
        <taxon>Spermatophyta</taxon>
        <taxon>Magnoliopsida</taxon>
        <taxon>eudicotyledons</taxon>
        <taxon>Gunneridae</taxon>
        <taxon>Pentapetalae</taxon>
        <taxon>rosids</taxon>
        <taxon>fabids</taxon>
        <taxon>Rosales</taxon>
        <taxon>Cannabaceae</taxon>
        <taxon>Cannabis</taxon>
    </lineage>
</organism>
<evidence type="ECO:0000259" key="1">
    <source>
        <dbReference type="Pfam" id="PF14392"/>
    </source>
</evidence>
<dbReference type="Proteomes" id="UP000525078">
    <property type="component" value="Unassembled WGS sequence"/>
</dbReference>
<evidence type="ECO:0000313" key="3">
    <source>
        <dbReference type="Proteomes" id="UP000525078"/>
    </source>
</evidence>
<dbReference type="AlphaFoldDB" id="A0A7J6FQ16"/>
<dbReference type="PANTHER" id="PTHR31286:SF167">
    <property type="entry name" value="OS09G0268800 PROTEIN"/>
    <property type="match status" value="1"/>
</dbReference>
<dbReference type="PANTHER" id="PTHR31286">
    <property type="entry name" value="GLYCINE-RICH CELL WALL STRUCTURAL PROTEIN 1.8-LIKE"/>
    <property type="match status" value="1"/>
</dbReference>
<sequence length="100" mass="10992">MTNIIGSIVGEFLEVDDDSLEEGWGLFMCVCISIDVSQPLICGSLLKNTGLVDDLWVVLKYEKLPDICHKCGRLGHTYLSCIKFLEAEYVGGDTSLSYGP</sequence>